<sequence length="207" mass="23351">MMSILETISNDLDWREKEIANMRLLLSSPGVTAGQKLGLLRAAWAMLYAHYEGFCKNTLASFYDVIGRSGVICRDLPQSTRLFALGSRLKILKNMPNGDLLSEIVNFQSCHLSAPPQFPDVDTQSNLWPSVLIELLEAADLSADKVREHRVKLNTLVGRRNQIAHGENNIISEVGYYRTYEDAVYDIMYDLAIQVDNRLSLPPYSTQ</sequence>
<dbReference type="STRING" id="338963.Pcar_0795"/>
<dbReference type="EMBL" id="CP000142">
    <property type="protein sequence ID" value="ABA88052.1"/>
    <property type="molecule type" value="Genomic_DNA"/>
</dbReference>
<dbReference type="InterPro" id="IPR040788">
    <property type="entry name" value="HEPN_MAE_28990"/>
</dbReference>
<reference evidence="3" key="1">
    <citation type="submission" date="2005-10" db="EMBL/GenBank/DDBJ databases">
        <title>Complete sequence of Pelobacter carbinolicus DSM 2380.</title>
        <authorList>
            <person name="Copeland A."/>
            <person name="Lucas S."/>
            <person name="Lapidus A."/>
            <person name="Barry K."/>
            <person name="Detter J.C."/>
            <person name="Glavina T."/>
            <person name="Hammon N."/>
            <person name="Israni S."/>
            <person name="Pitluck S."/>
            <person name="Chertkov O."/>
            <person name="Schmutz J."/>
            <person name="Larimer F."/>
            <person name="Land M."/>
            <person name="Kyrpides N."/>
            <person name="Ivanova N."/>
            <person name="Richardson P."/>
        </authorList>
    </citation>
    <scope>NUCLEOTIDE SEQUENCE [LARGE SCALE GENOMIC DNA]</scope>
    <source>
        <strain evidence="3">DSM 2380 / NBRC 103641 / GraBd1</strain>
    </source>
</reference>
<protein>
    <recommendedName>
        <fullName evidence="1">MAE-28990/MAE-18760-like HEPN domain-containing protein</fullName>
    </recommendedName>
</protein>
<dbReference type="HOGENOM" id="CLU_100981_3_0_7"/>
<dbReference type="KEGG" id="pca:Pcar_0795"/>
<reference evidence="2 3" key="2">
    <citation type="journal article" date="2012" name="BMC Genomics">
        <title>The genome of Pelobacter carbinolicus reveals surprising metabolic capabilities and physiological features.</title>
        <authorList>
            <person name="Aklujkar M."/>
            <person name="Haveman S.A."/>
            <person name="Didonato R.Jr."/>
            <person name="Chertkov O."/>
            <person name="Han C.S."/>
            <person name="Land M.L."/>
            <person name="Brown P."/>
            <person name="Lovley D.R."/>
        </authorList>
    </citation>
    <scope>NUCLEOTIDE SEQUENCE [LARGE SCALE GENOMIC DNA]</scope>
    <source>
        <strain evidence="3">DSM 2380 / NBRC 103641 / GraBd1</strain>
    </source>
</reference>
<dbReference type="Proteomes" id="UP000002534">
    <property type="component" value="Chromosome"/>
</dbReference>
<organism evidence="2 3">
    <name type="scientific">Syntrophotalea carbinolica (strain DSM 2380 / NBRC 103641 / GraBd1)</name>
    <name type="common">Pelobacter carbinolicus</name>
    <dbReference type="NCBI Taxonomy" id="338963"/>
    <lineage>
        <taxon>Bacteria</taxon>
        <taxon>Pseudomonadati</taxon>
        <taxon>Thermodesulfobacteriota</taxon>
        <taxon>Desulfuromonadia</taxon>
        <taxon>Desulfuromonadales</taxon>
        <taxon>Syntrophotaleaceae</taxon>
        <taxon>Syntrophotalea</taxon>
    </lineage>
</organism>
<evidence type="ECO:0000259" key="1">
    <source>
        <dbReference type="Pfam" id="PF18737"/>
    </source>
</evidence>
<evidence type="ECO:0000313" key="2">
    <source>
        <dbReference type="EMBL" id="ABA88052.1"/>
    </source>
</evidence>
<evidence type="ECO:0000313" key="3">
    <source>
        <dbReference type="Proteomes" id="UP000002534"/>
    </source>
</evidence>
<dbReference type="AlphaFoldDB" id="Q3A6F5"/>
<accession>Q3A6F5</accession>
<keyword evidence="3" id="KW-1185">Reference proteome</keyword>
<dbReference type="eggNOG" id="ENOG5033KWR">
    <property type="taxonomic scope" value="Bacteria"/>
</dbReference>
<gene>
    <name evidence="2" type="ordered locus">Pcar_0795</name>
</gene>
<proteinExistence type="predicted"/>
<dbReference type="Pfam" id="PF18737">
    <property type="entry name" value="HEPN_MAE_28990"/>
    <property type="match status" value="1"/>
</dbReference>
<name>Q3A6F5_SYNC1</name>
<feature type="domain" description="MAE-28990/MAE-18760-like HEPN" evidence="1">
    <location>
        <begin position="5"/>
        <end position="204"/>
    </location>
</feature>